<dbReference type="InterPro" id="IPR004761">
    <property type="entry name" value="Spore_GerAB"/>
</dbReference>
<feature type="transmembrane region" description="Helical" evidence="8">
    <location>
        <begin position="219"/>
        <end position="243"/>
    </location>
</feature>
<dbReference type="PANTHER" id="PTHR34975:SF2">
    <property type="entry name" value="SPORE GERMINATION PROTEIN A2"/>
    <property type="match status" value="1"/>
</dbReference>
<dbReference type="NCBIfam" id="TIGR00912">
    <property type="entry name" value="2A0309"/>
    <property type="match status" value="1"/>
</dbReference>
<dbReference type="RefSeq" id="WP_049737821.1">
    <property type="nucleotide sequence ID" value="NZ_BJON01000019.1"/>
</dbReference>
<evidence type="ECO:0000313" key="10">
    <source>
        <dbReference type="EMBL" id="KNB73810.1"/>
    </source>
</evidence>
<dbReference type="STRING" id="54915.ADS79_07730"/>
<evidence type="ECO:0000256" key="5">
    <source>
        <dbReference type="ARBA" id="ARBA00022692"/>
    </source>
</evidence>
<feature type="transmembrane region" description="Helical" evidence="8">
    <location>
        <begin position="187"/>
        <end position="207"/>
    </location>
</feature>
<feature type="transmembrane region" description="Helical" evidence="8">
    <location>
        <begin position="12"/>
        <end position="35"/>
    </location>
</feature>
<reference evidence="11" key="1">
    <citation type="submission" date="2015-07" db="EMBL/GenBank/DDBJ databases">
        <title>Genome sequencing project for genomic taxonomy and phylogenomics of Bacillus-like bacteria.</title>
        <authorList>
            <person name="Liu B."/>
            <person name="Wang J."/>
            <person name="Zhu Y."/>
            <person name="Liu G."/>
            <person name="Chen Q."/>
            <person name="Chen Z."/>
            <person name="Lan J."/>
            <person name="Che J."/>
            <person name="Ge C."/>
            <person name="Shi H."/>
            <person name="Pan Z."/>
            <person name="Liu X."/>
        </authorList>
    </citation>
    <scope>NUCLEOTIDE SEQUENCE [LARGE SCALE GENOMIC DNA]</scope>
    <source>
        <strain evidence="11">DSM 9887</strain>
    </source>
</reference>
<dbReference type="Pfam" id="PF03845">
    <property type="entry name" value="Spore_permease"/>
    <property type="match status" value="1"/>
</dbReference>
<comment type="subcellular location">
    <subcellularLocation>
        <location evidence="1">Membrane</location>
        <topology evidence="1">Multi-pass membrane protein</topology>
    </subcellularLocation>
</comment>
<name>A0A0K9Z011_9BACL</name>
<gene>
    <name evidence="10" type="ORF">ADS79_07730</name>
    <name evidence="9" type="ORF">BRE01_48240</name>
</gene>
<accession>A0A0K9Z011</accession>
<evidence type="ECO:0000256" key="3">
    <source>
        <dbReference type="ARBA" id="ARBA00022448"/>
    </source>
</evidence>
<keyword evidence="3" id="KW-0813">Transport</keyword>
<keyword evidence="6 8" id="KW-1133">Transmembrane helix</keyword>
<feature type="transmembrane region" description="Helical" evidence="8">
    <location>
        <begin position="305"/>
        <end position="323"/>
    </location>
</feature>
<dbReference type="AlphaFoldDB" id="A0A0K9Z011"/>
<evidence type="ECO:0000256" key="2">
    <source>
        <dbReference type="ARBA" id="ARBA00007998"/>
    </source>
</evidence>
<keyword evidence="4" id="KW-0309">Germination</keyword>
<dbReference type="Gene3D" id="1.20.1740.10">
    <property type="entry name" value="Amino acid/polyamine transporter I"/>
    <property type="match status" value="1"/>
</dbReference>
<feature type="transmembrane region" description="Helical" evidence="8">
    <location>
        <begin position="338"/>
        <end position="356"/>
    </location>
</feature>
<keyword evidence="12" id="KW-1185">Reference proteome</keyword>
<evidence type="ECO:0000256" key="1">
    <source>
        <dbReference type="ARBA" id="ARBA00004141"/>
    </source>
</evidence>
<dbReference type="GO" id="GO:0016020">
    <property type="term" value="C:membrane"/>
    <property type="evidence" value="ECO:0007669"/>
    <property type="project" value="UniProtKB-SubCell"/>
</dbReference>
<proteinExistence type="inferred from homology"/>
<reference evidence="10" key="2">
    <citation type="submission" date="2015-07" db="EMBL/GenBank/DDBJ databases">
        <title>MeaNS - Measles Nucleotide Surveillance Program.</title>
        <authorList>
            <person name="Tran T."/>
            <person name="Druce J."/>
        </authorList>
    </citation>
    <scope>NUCLEOTIDE SEQUENCE</scope>
    <source>
        <strain evidence="10">DSM 9887</strain>
    </source>
</reference>
<feature type="transmembrane region" description="Helical" evidence="8">
    <location>
        <begin position="147"/>
        <end position="167"/>
    </location>
</feature>
<feature type="transmembrane region" description="Helical" evidence="8">
    <location>
        <begin position="41"/>
        <end position="61"/>
    </location>
</feature>
<protein>
    <submittedName>
        <fullName evidence="10">Spore gernimation protein</fullName>
    </submittedName>
</protein>
<evidence type="ECO:0000313" key="12">
    <source>
        <dbReference type="Proteomes" id="UP000319578"/>
    </source>
</evidence>
<dbReference type="EMBL" id="BJON01000019">
    <property type="protein sequence ID" value="GED71122.1"/>
    <property type="molecule type" value="Genomic_DNA"/>
</dbReference>
<comment type="caution">
    <text evidence="10">The sequence shown here is derived from an EMBL/GenBank/DDBJ whole genome shotgun (WGS) entry which is preliminary data.</text>
</comment>
<keyword evidence="5 8" id="KW-0812">Transmembrane</keyword>
<dbReference type="Proteomes" id="UP000036834">
    <property type="component" value="Unassembled WGS sequence"/>
</dbReference>
<dbReference type="PANTHER" id="PTHR34975">
    <property type="entry name" value="SPORE GERMINATION PROTEIN A2"/>
    <property type="match status" value="1"/>
</dbReference>
<evidence type="ECO:0000256" key="4">
    <source>
        <dbReference type="ARBA" id="ARBA00022544"/>
    </source>
</evidence>
<dbReference type="GO" id="GO:0009847">
    <property type="term" value="P:spore germination"/>
    <property type="evidence" value="ECO:0007669"/>
    <property type="project" value="InterPro"/>
</dbReference>
<evidence type="ECO:0000256" key="7">
    <source>
        <dbReference type="ARBA" id="ARBA00023136"/>
    </source>
</evidence>
<organism evidence="10 11">
    <name type="scientific">Brevibacillus reuszeri</name>
    <dbReference type="NCBI Taxonomy" id="54915"/>
    <lineage>
        <taxon>Bacteria</taxon>
        <taxon>Bacillati</taxon>
        <taxon>Bacillota</taxon>
        <taxon>Bacilli</taxon>
        <taxon>Bacillales</taxon>
        <taxon>Paenibacillaceae</taxon>
        <taxon>Brevibacillus</taxon>
    </lineage>
</organism>
<evidence type="ECO:0000313" key="11">
    <source>
        <dbReference type="Proteomes" id="UP000036834"/>
    </source>
</evidence>
<reference evidence="9 12" key="3">
    <citation type="submission" date="2019-06" db="EMBL/GenBank/DDBJ databases">
        <title>Whole genome shotgun sequence of Brevibacillus reuszeri NBRC 15719.</title>
        <authorList>
            <person name="Hosoyama A."/>
            <person name="Uohara A."/>
            <person name="Ohji S."/>
            <person name="Ichikawa N."/>
        </authorList>
    </citation>
    <scope>NUCLEOTIDE SEQUENCE [LARGE SCALE GENOMIC DNA]</scope>
    <source>
        <strain evidence="9 12">NBRC 15719</strain>
    </source>
</reference>
<dbReference type="Proteomes" id="UP000319578">
    <property type="component" value="Unassembled WGS sequence"/>
</dbReference>
<dbReference type="EMBL" id="LGIQ01000005">
    <property type="protein sequence ID" value="KNB73810.1"/>
    <property type="molecule type" value="Genomic_DNA"/>
</dbReference>
<feature type="transmembrane region" description="Helical" evidence="8">
    <location>
        <begin position="271"/>
        <end position="293"/>
    </location>
</feature>
<evidence type="ECO:0000313" key="9">
    <source>
        <dbReference type="EMBL" id="GED71122.1"/>
    </source>
</evidence>
<feature type="transmembrane region" description="Helical" evidence="8">
    <location>
        <begin position="81"/>
        <end position="106"/>
    </location>
</feature>
<keyword evidence="7 8" id="KW-0472">Membrane</keyword>
<evidence type="ECO:0000256" key="8">
    <source>
        <dbReference type="SAM" id="Phobius"/>
    </source>
</evidence>
<comment type="similarity">
    <text evidence="2">Belongs to the amino acid-polyamine-organocation (APC) superfamily. Spore germination protein (SGP) (TC 2.A.3.9) family.</text>
</comment>
<dbReference type="PATRIC" id="fig|54915.3.peg.6983"/>
<feature type="transmembrane region" description="Helical" evidence="8">
    <location>
        <begin position="118"/>
        <end position="138"/>
    </location>
</feature>
<dbReference type="OrthoDB" id="2078716at2"/>
<evidence type="ECO:0000256" key="6">
    <source>
        <dbReference type="ARBA" id="ARBA00022989"/>
    </source>
</evidence>
<sequence length="377" mass="41705">MVTEVQISARQFGILVALFTIGTPILIIPAGLAGIVKQDAWLAAVLGVGLGLLITGIYTALGRRFPTKSLVEMNELVFGKWIGKTISITFIFFNLVTAAELLFFVGNFMTTQIMPETPIQSVHILFACIVMMGIRLGIETLARSAEVLFPLFVLLFIILVIFLSPQIKIENIQPVLDTNFKVLLKGTIFFASVFSLAPVVLLMIFPASVNRNKEAKKAFFSGTMIGGFVLIMIIALTILVLGADTTARQMYPSYTLAKKINVGNFLQRIEIIMAGMWFITIFFRVCCYFYASVIGLAQTLNLKDYRFLVLPLGIIVLALSLIVHPNVVHSEEYNKREWIPYATTYGLVLPLLLLGIQSLRKKESDGDPPSQDVGGQK</sequence>